<reference evidence="5" key="1">
    <citation type="submission" date="2017-08" db="EMBL/GenBank/DDBJ databases">
        <authorList>
            <person name="Brisse S."/>
        </authorList>
    </citation>
    <scope>NUCLEOTIDE SEQUENCE [LARGE SCALE GENOMIC DNA]</scope>
    <source>
        <strain evidence="5">06D021</strain>
    </source>
</reference>
<proteinExistence type="predicted"/>
<feature type="domain" description="Ig-like" evidence="1">
    <location>
        <begin position="162"/>
        <end position="286"/>
    </location>
</feature>
<evidence type="ECO:0000259" key="1">
    <source>
        <dbReference type="Pfam" id="PF12245"/>
    </source>
</evidence>
<dbReference type="InterPro" id="IPR025429">
    <property type="entry name" value="DUF4165"/>
</dbReference>
<evidence type="ECO:0000259" key="3">
    <source>
        <dbReference type="Pfam" id="PF13752"/>
    </source>
</evidence>
<dbReference type="Proteomes" id="UP000220639">
    <property type="component" value="Unassembled WGS sequence"/>
</dbReference>
<evidence type="ECO:0000259" key="2">
    <source>
        <dbReference type="Pfam" id="PF13750"/>
    </source>
</evidence>
<sequence length="823" mass="90712">MQSEKESNFRQGITFCNSLDKFDMKLKINLLTTLILTALSLPSYARVYEYAIKDIYGTDKSISVDSGVLNTNEKIQVRLISGLDRKIQVTVKKDNVGVYSFTTDSVTVNDRIKASTGEEFYGKTLTLPPLSDGSYVITSDILNTQNMVVDSTSHNFIIDTVGPSSDNLSINQNPGYDMVLTGERWELGQGAEAKLYLNVNNVKAATGFDKATIQVIKPDDTVYSITDMVYDSGSLSLSVPWTKGNMSRSSWMPVSNADVEYRFRVTLYDKAGNRKVLPDQKFIFDSDLGEYTLFAVYDPTSKTSVVPGFSEGYIAYKPGMTVNQNPLTLVYRVPSNNRREYNKAGLKFGTIISEANGYSYVSAKTAYKVTYTIHNGYQWGGGSLSYDINLGSEAPVSPAAPGAWLRSDKQGEMNSGSYLWNTKDLPVKFSSVRITASPRNYDQRAMSGNTEICQVPAGESECIGAVSWSIPKSGNGITTYSFRLTDMDKTFSSVSIEKRHHWNTDLLPRITGYSYQEENKTVLLFITQPERGKFRDLLQLKSAVLVDSETGDQLLTGTQTSLSGEDYTYSFDLSKLAEGKYNLSFQAKDTFNNETSSPFIDLINDKTPPVVSFNYENTTLSSGATVYGLENISISLNDALTVPSLVRLELKGGPASDSVVLGFNQNKDGSYTPDYPRLFPSLDSDTDKYTLTAFATDAKGNTTQKSIQFAYYPKNLVTLEKLKTLGVVKALKTSDNTPLAVMRTGQLRRNDGSLAQGIQTANITVRKDADYAINILGNIIQPGETKEIQIDLGNGKNSTVPIFTAENGSTGESNFIIEFPQIQ</sequence>
<evidence type="ECO:0000313" key="5">
    <source>
        <dbReference type="Proteomes" id="UP000220639"/>
    </source>
</evidence>
<protein>
    <submittedName>
        <fullName evidence="4">Bacterial group 3 Ig-like protein</fullName>
    </submittedName>
</protein>
<gene>
    <name evidence="4" type="ORF">KOSB73_350101</name>
</gene>
<name>A0A285B8U1_9ENTR</name>
<dbReference type="InterPro" id="IPR022038">
    <property type="entry name" value="Ig-like_bact"/>
</dbReference>
<dbReference type="EMBL" id="FZTC01000029">
    <property type="protein sequence ID" value="SNU37404.1"/>
    <property type="molecule type" value="Genomic_DNA"/>
</dbReference>
<organism evidence="4 5">
    <name type="scientific">Klebsiella grimontii</name>
    <dbReference type="NCBI Taxonomy" id="2058152"/>
    <lineage>
        <taxon>Bacteria</taxon>
        <taxon>Pseudomonadati</taxon>
        <taxon>Pseudomonadota</taxon>
        <taxon>Gammaproteobacteria</taxon>
        <taxon>Enterobacterales</taxon>
        <taxon>Enterobacteriaceae</taxon>
        <taxon>Klebsiella/Raoultella group</taxon>
        <taxon>Klebsiella</taxon>
    </lineage>
</organism>
<dbReference type="Pfam" id="PF12245">
    <property type="entry name" value="Big_3_2"/>
    <property type="match status" value="1"/>
</dbReference>
<dbReference type="Pfam" id="PF13750">
    <property type="entry name" value="Big_3_3"/>
    <property type="match status" value="1"/>
</dbReference>
<feature type="domain" description="DUF4165" evidence="3">
    <location>
        <begin position="44"/>
        <end position="160"/>
    </location>
</feature>
<feature type="domain" description="Ig-like" evidence="2">
    <location>
        <begin position="566"/>
        <end position="722"/>
    </location>
</feature>
<accession>A0A285B8U1</accession>
<dbReference type="AlphaFoldDB" id="A0A285B8U1"/>
<dbReference type="Pfam" id="PF13752">
    <property type="entry name" value="DUF4165"/>
    <property type="match status" value="1"/>
</dbReference>
<evidence type="ECO:0000313" key="4">
    <source>
        <dbReference type="EMBL" id="SNU37404.1"/>
    </source>
</evidence>